<protein>
    <submittedName>
        <fullName evidence="1">Uncharacterized protein</fullName>
    </submittedName>
</protein>
<organism evidence="1">
    <name type="scientific">Arion vulgaris</name>
    <dbReference type="NCBI Taxonomy" id="1028688"/>
    <lineage>
        <taxon>Eukaryota</taxon>
        <taxon>Metazoa</taxon>
        <taxon>Spiralia</taxon>
        <taxon>Lophotrochozoa</taxon>
        <taxon>Mollusca</taxon>
        <taxon>Gastropoda</taxon>
        <taxon>Heterobranchia</taxon>
        <taxon>Euthyneura</taxon>
        <taxon>Panpulmonata</taxon>
        <taxon>Eupulmonata</taxon>
        <taxon>Stylommatophora</taxon>
        <taxon>Helicina</taxon>
        <taxon>Arionoidea</taxon>
        <taxon>Arionidae</taxon>
        <taxon>Arion</taxon>
    </lineage>
</organism>
<accession>A0A0B7C0A3</accession>
<sequence>ELLLETGGDQTMAKLQLAKLATMQLGNISYEDFQTRFQTAKGYLQEDVPNTPPVRYPICLNYGVSIPDPCHPQITDLGHA</sequence>
<gene>
    <name evidence="1" type="primary">ORF217125</name>
</gene>
<feature type="non-terminal residue" evidence="1">
    <location>
        <position position="80"/>
    </location>
</feature>
<feature type="non-terminal residue" evidence="1">
    <location>
        <position position="1"/>
    </location>
</feature>
<dbReference type="EMBL" id="HACG01050994">
    <property type="protein sequence ID" value="CEK97865.1"/>
    <property type="molecule type" value="Transcribed_RNA"/>
</dbReference>
<reference evidence="1" key="1">
    <citation type="submission" date="2014-12" db="EMBL/GenBank/DDBJ databases">
        <title>Insight into the proteome of Arion vulgaris.</title>
        <authorList>
            <person name="Aradska J."/>
            <person name="Bulat T."/>
            <person name="Smidak R."/>
            <person name="Sarate P."/>
            <person name="Gangsoo J."/>
            <person name="Sialana F."/>
            <person name="Bilban M."/>
            <person name="Lubec G."/>
        </authorList>
    </citation>
    <scope>NUCLEOTIDE SEQUENCE</scope>
    <source>
        <tissue evidence="1">Skin</tissue>
    </source>
</reference>
<proteinExistence type="predicted"/>
<evidence type="ECO:0000313" key="1">
    <source>
        <dbReference type="EMBL" id="CEK97865.1"/>
    </source>
</evidence>
<dbReference type="AlphaFoldDB" id="A0A0B7C0A3"/>
<name>A0A0B7C0A3_9EUPU</name>